<name>A0A6J7EER7_9ZZZZ</name>
<dbReference type="InterPro" id="IPR050743">
    <property type="entry name" value="2-oxoacid_DH_E2_comp"/>
</dbReference>
<dbReference type="CDD" id="cd06849">
    <property type="entry name" value="lipoyl_domain"/>
    <property type="match status" value="1"/>
</dbReference>
<evidence type="ECO:0000313" key="9">
    <source>
        <dbReference type="EMBL" id="CAB4881787.1"/>
    </source>
</evidence>
<dbReference type="GO" id="GO:0031405">
    <property type="term" value="F:lipoic acid binding"/>
    <property type="evidence" value="ECO:0007669"/>
    <property type="project" value="TreeGrafter"/>
</dbReference>
<dbReference type="SUPFAM" id="SSF47005">
    <property type="entry name" value="Peripheral subunit-binding domain of 2-oxo acid dehydrogenase complex"/>
    <property type="match status" value="1"/>
</dbReference>
<dbReference type="Gene3D" id="2.40.50.100">
    <property type="match status" value="1"/>
</dbReference>
<dbReference type="PROSITE" id="PS51826">
    <property type="entry name" value="PSBD"/>
    <property type="match status" value="1"/>
</dbReference>
<dbReference type="Pfam" id="PF00364">
    <property type="entry name" value="Biotin_lipoyl"/>
    <property type="match status" value="1"/>
</dbReference>
<feature type="domain" description="Peripheral subunit-binding (PSBD)" evidence="8">
    <location>
        <begin position="114"/>
        <end position="151"/>
    </location>
</feature>
<protein>
    <submittedName>
        <fullName evidence="9">Unannotated protein</fullName>
    </submittedName>
</protein>
<comment type="cofactor">
    <cofactor evidence="1">
        <name>(R)-lipoate</name>
        <dbReference type="ChEBI" id="CHEBI:83088"/>
    </cofactor>
</comment>
<keyword evidence="4" id="KW-0450">Lipoyl</keyword>
<evidence type="ECO:0000256" key="1">
    <source>
        <dbReference type="ARBA" id="ARBA00001938"/>
    </source>
</evidence>
<dbReference type="SUPFAM" id="SSF51230">
    <property type="entry name" value="Single hybrid motif"/>
    <property type="match status" value="1"/>
</dbReference>
<dbReference type="PANTHER" id="PTHR43178:SF12">
    <property type="entry name" value="DIHYDROLIPOAMIDE ACETYLTRANSFERASE COMPONENT OF PYRUVATE DEHYDROGENASE COMPLEX"/>
    <property type="match status" value="1"/>
</dbReference>
<dbReference type="InterPro" id="IPR000089">
    <property type="entry name" value="Biotin_lipoyl"/>
</dbReference>
<dbReference type="GO" id="GO:0016407">
    <property type="term" value="F:acetyltransferase activity"/>
    <property type="evidence" value="ECO:0007669"/>
    <property type="project" value="TreeGrafter"/>
</dbReference>
<evidence type="ECO:0000256" key="2">
    <source>
        <dbReference type="ARBA" id="ARBA00007317"/>
    </source>
</evidence>
<keyword evidence="3" id="KW-0808">Transferase</keyword>
<feature type="region of interest" description="Disordered" evidence="6">
    <location>
        <begin position="133"/>
        <end position="161"/>
    </location>
</feature>
<evidence type="ECO:0000256" key="5">
    <source>
        <dbReference type="ARBA" id="ARBA00023315"/>
    </source>
</evidence>
<evidence type="ECO:0000256" key="6">
    <source>
        <dbReference type="SAM" id="MobiDB-lite"/>
    </source>
</evidence>
<evidence type="ECO:0000259" key="7">
    <source>
        <dbReference type="PROSITE" id="PS50968"/>
    </source>
</evidence>
<dbReference type="InterPro" id="IPR023213">
    <property type="entry name" value="CAT-like_dom_sf"/>
</dbReference>
<dbReference type="AlphaFoldDB" id="A0A6J7EER7"/>
<dbReference type="InterPro" id="IPR036625">
    <property type="entry name" value="E3-bd_dom_sf"/>
</dbReference>
<dbReference type="Pfam" id="PF02817">
    <property type="entry name" value="E3_binding"/>
    <property type="match status" value="1"/>
</dbReference>
<dbReference type="Gene3D" id="3.30.559.10">
    <property type="entry name" value="Chloramphenicol acetyltransferase-like domain"/>
    <property type="match status" value="1"/>
</dbReference>
<dbReference type="SUPFAM" id="SSF52777">
    <property type="entry name" value="CoA-dependent acyltransferases"/>
    <property type="match status" value="1"/>
</dbReference>
<evidence type="ECO:0000256" key="4">
    <source>
        <dbReference type="ARBA" id="ARBA00022823"/>
    </source>
</evidence>
<dbReference type="PROSITE" id="PS50968">
    <property type="entry name" value="BIOTINYL_LIPOYL"/>
    <property type="match status" value="1"/>
</dbReference>
<comment type="similarity">
    <text evidence="2">Belongs to the 2-oxoacid dehydrogenase family.</text>
</comment>
<dbReference type="GO" id="GO:0005737">
    <property type="term" value="C:cytoplasm"/>
    <property type="evidence" value="ECO:0007669"/>
    <property type="project" value="TreeGrafter"/>
</dbReference>
<dbReference type="Gene3D" id="4.10.320.10">
    <property type="entry name" value="E3-binding domain"/>
    <property type="match status" value="1"/>
</dbReference>
<evidence type="ECO:0000256" key="3">
    <source>
        <dbReference type="ARBA" id="ARBA00022679"/>
    </source>
</evidence>
<gene>
    <name evidence="9" type="ORF">UFOPK3376_01606</name>
</gene>
<proteinExistence type="inferred from homology"/>
<organism evidence="9">
    <name type="scientific">freshwater metagenome</name>
    <dbReference type="NCBI Taxonomy" id="449393"/>
    <lineage>
        <taxon>unclassified sequences</taxon>
        <taxon>metagenomes</taxon>
        <taxon>ecological metagenomes</taxon>
    </lineage>
</organism>
<dbReference type="EMBL" id="CAFBLP010000037">
    <property type="protein sequence ID" value="CAB4881787.1"/>
    <property type="molecule type" value="Genomic_DNA"/>
</dbReference>
<keyword evidence="5" id="KW-0012">Acyltransferase</keyword>
<dbReference type="PANTHER" id="PTHR43178">
    <property type="entry name" value="DIHYDROLIPOAMIDE ACETYLTRANSFERASE COMPONENT OF PYRUVATE DEHYDROGENASE COMPLEX"/>
    <property type="match status" value="1"/>
</dbReference>
<dbReference type="InterPro" id="IPR003016">
    <property type="entry name" value="2-oxoA_DH_lipoyl-BS"/>
</dbReference>
<feature type="domain" description="Lipoyl-binding" evidence="7">
    <location>
        <begin position="1"/>
        <end position="76"/>
    </location>
</feature>
<dbReference type="PROSITE" id="PS00189">
    <property type="entry name" value="LIPOYL"/>
    <property type="match status" value="1"/>
</dbReference>
<dbReference type="Pfam" id="PF00198">
    <property type="entry name" value="2-oxoacid_dh"/>
    <property type="match status" value="1"/>
</dbReference>
<dbReference type="InterPro" id="IPR001078">
    <property type="entry name" value="2-oxoacid_DH_actylTfrase"/>
</dbReference>
<reference evidence="9" key="1">
    <citation type="submission" date="2020-05" db="EMBL/GenBank/DDBJ databases">
        <authorList>
            <person name="Chiriac C."/>
            <person name="Salcher M."/>
            <person name="Ghai R."/>
            <person name="Kavagutti S V."/>
        </authorList>
    </citation>
    <scope>NUCLEOTIDE SEQUENCE</scope>
</reference>
<accession>A0A6J7EER7</accession>
<dbReference type="InterPro" id="IPR004167">
    <property type="entry name" value="PSBD"/>
</dbReference>
<evidence type="ECO:0000259" key="8">
    <source>
        <dbReference type="PROSITE" id="PS51826"/>
    </source>
</evidence>
<dbReference type="InterPro" id="IPR011053">
    <property type="entry name" value="Single_hybrid_motif"/>
</dbReference>
<sequence length="374" mass="38166">MSEFRLPDIGEGLHEAEIVAWHVGAGDHVVADQPLVSIETDKAVVEIPAPQSGHIARIVGAPGDIVAVGAVLVEYADAPTVDNGSVVGEIPVAPATPAAATPPRPAAAPSGPAKASPLVRSLARQLGVDLAGVTPTGPDGTLTRDDVHRATGGGVSDNVGSDAATIEPLRGVRRSMAANMARAHAQVVPATVTEIADLAAWPTLSDITVRLLRAVAVACRAEPALNATFLGPEAGLRVNEAAHVGLAIDTADGLFVAVVRDVAKRTLDDLRAGVARLHADVVARSIPPEELRGATITLSNFGSMGGLHAALVVVPPQVAIVGAGRVVRTPVAVGAHVVVHPLLPLSLTFDHRVITGGEATRFLMAVVTDLQATD</sequence>